<sequence>MRPGGSGYRGGGGPGSGGGGGLASRGGVSGSARRGPLVPYARCAVRHAERAGSARGRAAVTDNGGVLEMTREEFEELVAEALDRIPPELTRLMDNVAVFVEDEPPADDPDLLGLYEGTPLTDRGEWYAGVLPDRITIYRGPTLRMCDTREDVVAETEVTVVHEVAHHFGIDDARLHALGYG</sequence>
<comment type="caution">
    <text evidence="2">The sequence shown here is derived from an EMBL/GenBank/DDBJ whole genome shotgun (WGS) entry which is preliminary data.</text>
</comment>
<dbReference type="CDD" id="cd12952">
    <property type="entry name" value="MMP_ACEL2062"/>
    <property type="match status" value="1"/>
</dbReference>
<protein>
    <recommendedName>
        <fullName evidence="4">Metallopeptidase family protein</fullName>
    </recommendedName>
</protein>
<evidence type="ECO:0000313" key="3">
    <source>
        <dbReference type="Proteomes" id="UP001500994"/>
    </source>
</evidence>
<dbReference type="Pfam" id="PF06262">
    <property type="entry name" value="Zincin_1"/>
    <property type="match status" value="1"/>
</dbReference>
<reference evidence="2 3" key="1">
    <citation type="journal article" date="2019" name="Int. J. Syst. Evol. Microbiol.">
        <title>The Global Catalogue of Microorganisms (GCM) 10K type strain sequencing project: providing services to taxonomists for standard genome sequencing and annotation.</title>
        <authorList>
            <consortium name="The Broad Institute Genomics Platform"/>
            <consortium name="The Broad Institute Genome Sequencing Center for Infectious Disease"/>
            <person name="Wu L."/>
            <person name="Ma J."/>
        </authorList>
    </citation>
    <scope>NUCLEOTIDE SEQUENCE [LARGE SCALE GENOMIC DNA]</scope>
    <source>
        <strain evidence="2 3">JCM 16374</strain>
    </source>
</reference>
<feature type="compositionally biased region" description="Gly residues" evidence="1">
    <location>
        <begin position="1"/>
        <end position="29"/>
    </location>
</feature>
<dbReference type="Gene3D" id="3.30.2010.20">
    <property type="match status" value="1"/>
</dbReference>
<accession>A0ABN3STA2</accession>
<dbReference type="InterPro" id="IPR038555">
    <property type="entry name" value="Zincin_1_sf"/>
</dbReference>
<keyword evidence="3" id="KW-1185">Reference proteome</keyword>
<evidence type="ECO:0000256" key="1">
    <source>
        <dbReference type="SAM" id="MobiDB-lite"/>
    </source>
</evidence>
<feature type="region of interest" description="Disordered" evidence="1">
    <location>
        <begin position="1"/>
        <end position="33"/>
    </location>
</feature>
<dbReference type="EMBL" id="BAAARK010000033">
    <property type="protein sequence ID" value="GAA2684340.1"/>
    <property type="molecule type" value="Genomic_DNA"/>
</dbReference>
<dbReference type="SUPFAM" id="SSF55486">
    <property type="entry name" value="Metalloproteases ('zincins'), catalytic domain"/>
    <property type="match status" value="1"/>
</dbReference>
<evidence type="ECO:0008006" key="4">
    <source>
        <dbReference type="Google" id="ProtNLM"/>
    </source>
</evidence>
<gene>
    <name evidence="2" type="ORF">GCM10009864_66830</name>
</gene>
<dbReference type="InterPro" id="IPR010428">
    <property type="entry name" value="Zincin_1"/>
</dbReference>
<evidence type="ECO:0000313" key="2">
    <source>
        <dbReference type="EMBL" id="GAA2684340.1"/>
    </source>
</evidence>
<proteinExistence type="predicted"/>
<organism evidence="2 3">
    <name type="scientific">Streptomyces lunalinharesii</name>
    <dbReference type="NCBI Taxonomy" id="333384"/>
    <lineage>
        <taxon>Bacteria</taxon>
        <taxon>Bacillati</taxon>
        <taxon>Actinomycetota</taxon>
        <taxon>Actinomycetes</taxon>
        <taxon>Kitasatosporales</taxon>
        <taxon>Streptomycetaceae</taxon>
        <taxon>Streptomyces</taxon>
    </lineage>
</organism>
<name>A0ABN3STA2_9ACTN</name>
<dbReference type="Proteomes" id="UP001500994">
    <property type="component" value="Unassembled WGS sequence"/>
</dbReference>